<reference key="2">
    <citation type="submission" date="2011-04" db="EMBL/GenBank/DDBJ databases">
        <title>Complete sequence of chromosome of Haliscomenobacter hydrossis DSM 1100.</title>
        <authorList>
            <consortium name="US DOE Joint Genome Institute (JGI-PGF)"/>
            <person name="Lucas S."/>
            <person name="Han J."/>
            <person name="Lapidus A."/>
            <person name="Bruce D."/>
            <person name="Goodwin L."/>
            <person name="Pitluck S."/>
            <person name="Peters L."/>
            <person name="Kyrpides N."/>
            <person name="Mavromatis K."/>
            <person name="Ivanova N."/>
            <person name="Ovchinnikova G."/>
            <person name="Pagani I."/>
            <person name="Daligault H."/>
            <person name="Detter J.C."/>
            <person name="Han C."/>
            <person name="Land M."/>
            <person name="Hauser L."/>
            <person name="Markowitz V."/>
            <person name="Cheng J.-F."/>
            <person name="Hugenholtz P."/>
            <person name="Woyke T."/>
            <person name="Wu D."/>
            <person name="Verbarg S."/>
            <person name="Frueling A."/>
            <person name="Brambilla E."/>
            <person name="Klenk H.-P."/>
            <person name="Eisen J.A."/>
        </authorList>
    </citation>
    <scope>NUCLEOTIDE SEQUENCE</scope>
    <source>
        <strain>DSM 1100</strain>
    </source>
</reference>
<name>F4KZI5_HALH1</name>
<dbReference type="Proteomes" id="UP000008461">
    <property type="component" value="Chromosome"/>
</dbReference>
<dbReference type="HOGENOM" id="CLU_717222_0_0_10"/>
<keyword evidence="3" id="KW-1185">Reference proteome</keyword>
<protein>
    <recommendedName>
        <fullName evidence="4">Lipoprotein</fullName>
    </recommendedName>
</protein>
<dbReference type="EMBL" id="CP002691">
    <property type="protein sequence ID" value="AEE49455.1"/>
    <property type="molecule type" value="Genomic_DNA"/>
</dbReference>
<reference evidence="2 3" key="1">
    <citation type="journal article" date="2011" name="Stand. Genomic Sci.">
        <title>Complete genome sequence of Haliscomenobacter hydrossis type strain (O).</title>
        <authorList>
            <consortium name="US DOE Joint Genome Institute (JGI-PGF)"/>
            <person name="Daligault H."/>
            <person name="Lapidus A."/>
            <person name="Zeytun A."/>
            <person name="Nolan M."/>
            <person name="Lucas S."/>
            <person name="Del Rio T.G."/>
            <person name="Tice H."/>
            <person name="Cheng J.F."/>
            <person name="Tapia R."/>
            <person name="Han C."/>
            <person name="Goodwin L."/>
            <person name="Pitluck S."/>
            <person name="Liolios K."/>
            <person name="Pagani I."/>
            <person name="Ivanova N."/>
            <person name="Huntemann M."/>
            <person name="Mavromatis K."/>
            <person name="Mikhailova N."/>
            <person name="Pati A."/>
            <person name="Chen A."/>
            <person name="Palaniappan K."/>
            <person name="Land M."/>
            <person name="Hauser L."/>
            <person name="Brambilla E.M."/>
            <person name="Rohde M."/>
            <person name="Verbarg S."/>
            <person name="Goker M."/>
            <person name="Bristow J."/>
            <person name="Eisen J.A."/>
            <person name="Markowitz V."/>
            <person name="Hugenholtz P."/>
            <person name="Kyrpides N.C."/>
            <person name="Klenk H.P."/>
            <person name="Woyke T."/>
        </authorList>
    </citation>
    <scope>NUCLEOTIDE SEQUENCE [LARGE SCALE GENOMIC DNA]</scope>
    <source>
        <strain evidence="3">ATCC 27775 / DSM 1100 / LMG 10767 / O</strain>
    </source>
</reference>
<feature type="chain" id="PRO_5003312327" description="Lipoprotein" evidence="1">
    <location>
        <begin position="26"/>
        <end position="385"/>
    </location>
</feature>
<dbReference type="OrthoDB" id="1199198at2"/>
<organism evidence="2 3">
    <name type="scientific">Haliscomenobacter hydrossis (strain ATCC 27775 / DSM 1100 / LMG 10767 / O)</name>
    <dbReference type="NCBI Taxonomy" id="760192"/>
    <lineage>
        <taxon>Bacteria</taxon>
        <taxon>Pseudomonadati</taxon>
        <taxon>Bacteroidota</taxon>
        <taxon>Saprospiria</taxon>
        <taxon>Saprospirales</taxon>
        <taxon>Haliscomenobacteraceae</taxon>
        <taxon>Haliscomenobacter</taxon>
    </lineage>
</organism>
<evidence type="ECO:0000256" key="1">
    <source>
        <dbReference type="SAM" id="SignalP"/>
    </source>
</evidence>
<dbReference type="RefSeq" id="WP_013764009.1">
    <property type="nucleotide sequence ID" value="NC_015510.1"/>
</dbReference>
<sequence length="385" mass="42888">MLKSILQIAAVFALFATVLFTSCQKEDFVVSEDNFTLGDPLLGQGPRGPRDSARCCFEFVFPIGVQLPNGDTLIIEGERQHQNFIERWKNANLRQRPTLIFPIEVTLQNGSNATINSPEELKRLIESCLPDRPEPKPCYKVIFPVQVKLPNDSTIAINSAEGFAALLKRWRNSNPNADKHPQIVFPYGVEKADGTKVQVTGPEDLRKILAECKPGPDRPKPGPDLRPCFRIVFPDTIQHPDGTTAVATDAEDFAKQALAWRRAHPAANGATIVKIPFSIIFRDSTVAVITSAEDLRRANAKCGSIDPTPCFDVAFPAKVKLPSGVVVEIRTADAFRELIERWIKNNPLSTDRPELVFPYRVKTRDGKTVVLKDKEDLRKLLANCR</sequence>
<dbReference type="PROSITE" id="PS51257">
    <property type="entry name" value="PROKAR_LIPOPROTEIN"/>
    <property type="match status" value="1"/>
</dbReference>
<gene>
    <name evidence="2" type="ordered locus">Halhy_1563</name>
</gene>
<evidence type="ECO:0000313" key="3">
    <source>
        <dbReference type="Proteomes" id="UP000008461"/>
    </source>
</evidence>
<evidence type="ECO:0008006" key="4">
    <source>
        <dbReference type="Google" id="ProtNLM"/>
    </source>
</evidence>
<keyword evidence="1" id="KW-0732">Signal</keyword>
<dbReference type="STRING" id="760192.Halhy_1563"/>
<proteinExistence type="predicted"/>
<dbReference type="AlphaFoldDB" id="F4KZI5"/>
<dbReference type="KEGG" id="hhy:Halhy_1563"/>
<feature type="signal peptide" evidence="1">
    <location>
        <begin position="1"/>
        <end position="25"/>
    </location>
</feature>
<accession>F4KZI5</accession>
<evidence type="ECO:0000313" key="2">
    <source>
        <dbReference type="EMBL" id="AEE49455.1"/>
    </source>
</evidence>